<evidence type="ECO:0000313" key="3">
    <source>
        <dbReference type="Proteomes" id="UP000786811"/>
    </source>
</evidence>
<accession>A0A8J2HK30</accession>
<feature type="compositionally biased region" description="Basic and acidic residues" evidence="1">
    <location>
        <begin position="59"/>
        <end position="75"/>
    </location>
</feature>
<feature type="non-terminal residue" evidence="2">
    <location>
        <position position="467"/>
    </location>
</feature>
<evidence type="ECO:0000256" key="1">
    <source>
        <dbReference type="SAM" id="MobiDB-lite"/>
    </source>
</evidence>
<organism evidence="2 3">
    <name type="scientific">Cotesia congregata</name>
    <name type="common">Parasitoid wasp</name>
    <name type="synonym">Apanteles congregatus</name>
    <dbReference type="NCBI Taxonomy" id="51543"/>
    <lineage>
        <taxon>Eukaryota</taxon>
        <taxon>Metazoa</taxon>
        <taxon>Ecdysozoa</taxon>
        <taxon>Arthropoda</taxon>
        <taxon>Hexapoda</taxon>
        <taxon>Insecta</taxon>
        <taxon>Pterygota</taxon>
        <taxon>Neoptera</taxon>
        <taxon>Endopterygota</taxon>
        <taxon>Hymenoptera</taxon>
        <taxon>Apocrita</taxon>
        <taxon>Ichneumonoidea</taxon>
        <taxon>Braconidae</taxon>
        <taxon>Microgastrinae</taxon>
        <taxon>Cotesia</taxon>
    </lineage>
</organism>
<dbReference type="Proteomes" id="UP000786811">
    <property type="component" value="Unassembled WGS sequence"/>
</dbReference>
<proteinExistence type="predicted"/>
<name>A0A8J2HK30_COTCN</name>
<protein>
    <submittedName>
        <fullName evidence="2">Uncharacterized protein</fullName>
    </submittedName>
</protein>
<sequence length="467" mass="51522">MYSLEESNAQAQRAGLRRVVESGLIFLLNFPAERPADRIVIAALRGQNLHRRGVALHLLDGHPPEPDEQHHDDQKYQQNKDNQSRGNPRDLPAAQRRHSGGPRGNVEREISLNASGSVFRDTIKVTGVCLLGVGQNQSAALAVLALLVNINLLVAAERAVVTQKLSAPVPLYFSRRNRGYAADNARVLPNCGLGVPRGEHHHRAAGKVVEGQLDKGPVHKLLRAVADRRDQSRKIVLDQPLLHFSEVAIADPGVVVELDARELVQGVEGPRVEGGQPVPVELQRLQGLEAPQPVRLDLGDLSVREVEFYQAGGRPEHVRLDPDQGVPCQGQVSEEGRLGQALAGDRGQSVVAQVELYQIRQSVQRLLVYPLHSAISKVNPLQVGQLDPDEDVAGQQPYVVVARVQHLGLRVYLLRDARKHPLHTLDGPFATLPLARTLVRTLVTDYTANSPQDYKEQQKYSDRWQRT</sequence>
<gene>
    <name evidence="2" type="ORF">HICCMSTLAB_LOCUS9359</name>
</gene>
<reference evidence="2" key="1">
    <citation type="submission" date="2021-04" db="EMBL/GenBank/DDBJ databases">
        <authorList>
            <person name="Chebbi M.A.C M."/>
        </authorList>
    </citation>
    <scope>NUCLEOTIDE SEQUENCE</scope>
</reference>
<dbReference type="EMBL" id="CAJNRD030001122">
    <property type="protein sequence ID" value="CAG5100050.1"/>
    <property type="molecule type" value="Genomic_DNA"/>
</dbReference>
<keyword evidence="3" id="KW-1185">Reference proteome</keyword>
<comment type="caution">
    <text evidence="2">The sequence shown here is derived from an EMBL/GenBank/DDBJ whole genome shotgun (WGS) entry which is preliminary data.</text>
</comment>
<feature type="region of interest" description="Disordered" evidence="1">
    <location>
        <begin position="58"/>
        <end position="108"/>
    </location>
</feature>
<dbReference type="AlphaFoldDB" id="A0A8J2HK30"/>
<evidence type="ECO:0000313" key="2">
    <source>
        <dbReference type="EMBL" id="CAG5100050.1"/>
    </source>
</evidence>